<reference evidence="14" key="1">
    <citation type="journal article" date="2021" name="Nat. Commun.">
        <title>Genetic determinants of endophytism in the Arabidopsis root mycobiome.</title>
        <authorList>
            <person name="Mesny F."/>
            <person name="Miyauchi S."/>
            <person name="Thiergart T."/>
            <person name="Pickel B."/>
            <person name="Atanasova L."/>
            <person name="Karlsson M."/>
            <person name="Huettel B."/>
            <person name="Barry K.W."/>
            <person name="Haridas S."/>
            <person name="Chen C."/>
            <person name="Bauer D."/>
            <person name="Andreopoulos W."/>
            <person name="Pangilinan J."/>
            <person name="LaButti K."/>
            <person name="Riley R."/>
            <person name="Lipzen A."/>
            <person name="Clum A."/>
            <person name="Drula E."/>
            <person name="Henrissat B."/>
            <person name="Kohler A."/>
            <person name="Grigoriev I.V."/>
            <person name="Martin F.M."/>
            <person name="Hacquard S."/>
        </authorList>
    </citation>
    <scope>NUCLEOTIDE SEQUENCE</scope>
    <source>
        <strain evidence="14">MPI-CAGE-AT-0016</strain>
    </source>
</reference>
<comment type="cofactor">
    <cofactor evidence="1">
        <name>(R)-lipoate</name>
        <dbReference type="ChEBI" id="CHEBI:83088"/>
    </cofactor>
</comment>
<dbReference type="PROSITE" id="PS00189">
    <property type="entry name" value="LIPOYL"/>
    <property type="match status" value="1"/>
</dbReference>
<dbReference type="InterPro" id="IPR050537">
    <property type="entry name" value="2-oxoacid_dehydrogenase"/>
</dbReference>
<evidence type="ECO:0000256" key="2">
    <source>
        <dbReference type="ARBA" id="ARBA00005145"/>
    </source>
</evidence>
<evidence type="ECO:0000256" key="11">
    <source>
        <dbReference type="SAM" id="Coils"/>
    </source>
</evidence>
<dbReference type="InterPro" id="IPR001078">
    <property type="entry name" value="2-oxoacid_DH_actylTfrase"/>
</dbReference>
<feature type="region of interest" description="Disordered" evidence="12">
    <location>
        <begin position="82"/>
        <end position="157"/>
    </location>
</feature>
<evidence type="ECO:0000256" key="4">
    <source>
        <dbReference type="ARBA" id="ARBA00012945"/>
    </source>
</evidence>
<evidence type="ECO:0000256" key="1">
    <source>
        <dbReference type="ARBA" id="ARBA00001938"/>
    </source>
</evidence>
<proteinExistence type="inferred from homology"/>
<dbReference type="OrthoDB" id="5391403at2759"/>
<dbReference type="InterPro" id="IPR023213">
    <property type="entry name" value="CAT-like_dom_sf"/>
</dbReference>
<dbReference type="Pfam" id="PF00198">
    <property type="entry name" value="2-oxoacid_dh"/>
    <property type="match status" value="1"/>
</dbReference>
<keyword evidence="7" id="KW-0450">Lipoyl</keyword>
<dbReference type="UniPathway" id="UPA00868">
    <property type="reaction ID" value="UER00840"/>
</dbReference>
<keyword evidence="15" id="KW-1185">Reference proteome</keyword>
<dbReference type="GO" id="GO:0005739">
    <property type="term" value="C:mitochondrion"/>
    <property type="evidence" value="ECO:0007669"/>
    <property type="project" value="TreeGrafter"/>
</dbReference>
<feature type="domain" description="Lipoyl-binding" evidence="13">
    <location>
        <begin position="13"/>
        <end position="88"/>
    </location>
</feature>
<dbReference type="Gene3D" id="3.30.559.10">
    <property type="entry name" value="Chloramphenicol acetyltransferase-like domain"/>
    <property type="match status" value="1"/>
</dbReference>
<dbReference type="Gene3D" id="2.40.50.100">
    <property type="match status" value="1"/>
</dbReference>
<dbReference type="PANTHER" id="PTHR43416:SF5">
    <property type="entry name" value="DIHYDROLIPOYLLYSINE-RESIDUE SUCCINYLTRANSFERASE COMPONENT OF 2-OXOGLUTARATE DEHYDROGENASE COMPLEX, MITOCHONDRIAL"/>
    <property type="match status" value="1"/>
</dbReference>
<accession>A0A8K0TJD0</accession>
<dbReference type="FunFam" id="3.30.559.10:FF:000007">
    <property type="entry name" value="Dihydrolipoamide acetyltransferase component of pyruvate dehydrogenase complex"/>
    <property type="match status" value="1"/>
</dbReference>
<evidence type="ECO:0000256" key="7">
    <source>
        <dbReference type="ARBA" id="ARBA00022823"/>
    </source>
</evidence>
<feature type="coiled-coil region" evidence="11">
    <location>
        <begin position="287"/>
        <end position="314"/>
    </location>
</feature>
<protein>
    <recommendedName>
        <fullName evidence="4">dihydrolipoyllysine-residue succinyltransferase</fullName>
        <ecNumber evidence="4">2.3.1.61</ecNumber>
    </recommendedName>
    <alternativeName>
        <fullName evidence="10">2-oxoglutarate dehydrogenase complex component E2</fullName>
    </alternativeName>
</protein>
<dbReference type="CDD" id="cd06849">
    <property type="entry name" value="lipoyl_domain"/>
    <property type="match status" value="1"/>
</dbReference>
<dbReference type="Proteomes" id="UP000813385">
    <property type="component" value="Unassembled WGS sequence"/>
</dbReference>
<dbReference type="EMBL" id="JAGPXD010000002">
    <property type="protein sequence ID" value="KAH7367821.1"/>
    <property type="molecule type" value="Genomic_DNA"/>
</dbReference>
<comment type="caution">
    <text evidence="14">The sequence shown here is derived from an EMBL/GenBank/DDBJ whole genome shotgun (WGS) entry which is preliminary data.</text>
</comment>
<gene>
    <name evidence="14" type="ORF">B0T11DRAFT_310054</name>
</gene>
<dbReference type="EC" id="2.3.1.61" evidence="4"/>
<keyword evidence="9" id="KW-0012">Acyltransferase</keyword>
<dbReference type="GO" id="GO:0004149">
    <property type="term" value="F:dihydrolipoyllysine-residue succinyltransferase activity"/>
    <property type="evidence" value="ECO:0007669"/>
    <property type="project" value="UniProtKB-EC"/>
</dbReference>
<evidence type="ECO:0000256" key="9">
    <source>
        <dbReference type="ARBA" id="ARBA00023315"/>
    </source>
</evidence>
<organism evidence="14 15">
    <name type="scientific">Plectosphaerella cucumerina</name>
    <dbReference type="NCBI Taxonomy" id="40658"/>
    <lineage>
        <taxon>Eukaryota</taxon>
        <taxon>Fungi</taxon>
        <taxon>Dikarya</taxon>
        <taxon>Ascomycota</taxon>
        <taxon>Pezizomycotina</taxon>
        <taxon>Sordariomycetes</taxon>
        <taxon>Hypocreomycetidae</taxon>
        <taxon>Glomerellales</taxon>
        <taxon>Plectosphaerellaceae</taxon>
        <taxon>Plectosphaerella</taxon>
    </lineage>
</organism>
<evidence type="ECO:0000256" key="10">
    <source>
        <dbReference type="ARBA" id="ARBA00032406"/>
    </source>
</evidence>
<keyword evidence="5" id="KW-0816">Tricarboxylic acid cycle</keyword>
<dbReference type="PROSITE" id="PS50968">
    <property type="entry name" value="BIOTINYL_LIPOYL"/>
    <property type="match status" value="1"/>
</dbReference>
<dbReference type="GO" id="GO:0045252">
    <property type="term" value="C:oxoglutarate dehydrogenase complex"/>
    <property type="evidence" value="ECO:0007669"/>
    <property type="project" value="InterPro"/>
</dbReference>
<evidence type="ECO:0000256" key="8">
    <source>
        <dbReference type="ARBA" id="ARBA00022946"/>
    </source>
</evidence>
<feature type="compositionally biased region" description="Polar residues" evidence="12">
    <location>
        <begin position="124"/>
        <end position="137"/>
    </location>
</feature>
<comment type="pathway">
    <text evidence="2">Amino-acid degradation; L-lysine degradation via saccharopine pathway; glutaryl-CoA from L-lysine: step 6/6.</text>
</comment>
<evidence type="ECO:0000256" key="5">
    <source>
        <dbReference type="ARBA" id="ARBA00022532"/>
    </source>
</evidence>
<dbReference type="NCBIfam" id="TIGR01347">
    <property type="entry name" value="sucB"/>
    <property type="match status" value="1"/>
</dbReference>
<evidence type="ECO:0000256" key="12">
    <source>
        <dbReference type="SAM" id="MobiDB-lite"/>
    </source>
</evidence>
<keyword evidence="6" id="KW-0808">Transferase</keyword>
<dbReference type="SUPFAM" id="SSF51230">
    <property type="entry name" value="Single hybrid motif"/>
    <property type="match status" value="1"/>
</dbReference>
<dbReference type="GO" id="GO:0033512">
    <property type="term" value="P:L-lysine catabolic process to acetyl-CoA via saccharopine"/>
    <property type="evidence" value="ECO:0007669"/>
    <property type="project" value="UniProtKB-UniPathway"/>
</dbReference>
<dbReference type="AlphaFoldDB" id="A0A8K0TJD0"/>
<keyword evidence="8" id="KW-0809">Transit peptide</keyword>
<dbReference type="PANTHER" id="PTHR43416">
    <property type="entry name" value="DIHYDROLIPOYLLYSINE-RESIDUE SUCCINYLTRANSFERASE COMPONENT OF 2-OXOGLUTARATE DEHYDROGENASE COMPLEX, MITOCHONDRIAL-RELATED"/>
    <property type="match status" value="1"/>
</dbReference>
<evidence type="ECO:0000256" key="3">
    <source>
        <dbReference type="ARBA" id="ARBA00007317"/>
    </source>
</evidence>
<feature type="compositionally biased region" description="Basic and acidic residues" evidence="12">
    <location>
        <begin position="88"/>
        <end position="97"/>
    </location>
</feature>
<feature type="compositionally biased region" description="Polar residues" evidence="12">
    <location>
        <begin position="144"/>
        <end position="157"/>
    </location>
</feature>
<dbReference type="InterPro" id="IPR000089">
    <property type="entry name" value="Biotin_lipoyl"/>
</dbReference>
<dbReference type="Pfam" id="PF00364">
    <property type="entry name" value="Biotin_lipoyl"/>
    <property type="match status" value="1"/>
</dbReference>
<dbReference type="InterPro" id="IPR006255">
    <property type="entry name" value="SucB"/>
</dbReference>
<comment type="similarity">
    <text evidence="3">Belongs to the 2-oxoacid dehydrogenase family.</text>
</comment>
<keyword evidence="11" id="KW-0175">Coiled coil</keyword>
<dbReference type="SUPFAM" id="SSF52777">
    <property type="entry name" value="CoA-dependent acyltransferases"/>
    <property type="match status" value="1"/>
</dbReference>
<evidence type="ECO:0000313" key="14">
    <source>
        <dbReference type="EMBL" id="KAH7367821.1"/>
    </source>
</evidence>
<dbReference type="InterPro" id="IPR011053">
    <property type="entry name" value="Single_hybrid_motif"/>
</dbReference>
<name>A0A8K0TJD0_9PEZI</name>
<evidence type="ECO:0000313" key="15">
    <source>
        <dbReference type="Proteomes" id="UP000813385"/>
    </source>
</evidence>
<sequence length="405" mass="44282">MRCFSTRHALLADVIIKVPQMAESINEGTLSTFLKQVGERIEADDEVASIETDKIDVAVTAPEGGILRELLVEEGDVVTVGQPVARLETGDEAERASSETAQTPKPFKEDGPATSAPEMASNPIAPSQAQAPSTSQEFHAPPEAQTSEGTTKQATQSDNATNYHAAVSHGGPSRFEREEKMSRMRKTIATRLKQSQNTCASLTTMQEVDMTALIAWRAKYKEEVAEKYGVRLGYMGAFTKAATLAAQEVPQMNASIDTDREVVTYRDYVDVSIAVSSPKGLITPVVRNTESATIVQLEREIAALAQKAREGKLTMEDLQGGNFSISNPGIFGSMFGTPLINYPQAAVFNMNSIMQRPVAVDGKLEIRPMMYITVTYDHRLIDGREAVTFLNIVKKYIQDPSRMLL</sequence>
<evidence type="ECO:0000259" key="13">
    <source>
        <dbReference type="PROSITE" id="PS50968"/>
    </source>
</evidence>
<dbReference type="InterPro" id="IPR003016">
    <property type="entry name" value="2-oxoA_DH_lipoyl-BS"/>
</dbReference>
<dbReference type="GO" id="GO:0006099">
    <property type="term" value="P:tricarboxylic acid cycle"/>
    <property type="evidence" value="ECO:0007669"/>
    <property type="project" value="UniProtKB-KW"/>
</dbReference>
<evidence type="ECO:0000256" key="6">
    <source>
        <dbReference type="ARBA" id="ARBA00022679"/>
    </source>
</evidence>